<evidence type="ECO:0000256" key="12">
    <source>
        <dbReference type="ARBA" id="ARBA00023303"/>
    </source>
</evidence>
<keyword evidence="3" id="KW-0109">Calcium transport</keyword>
<keyword evidence="7" id="KW-0851">Voltage-gated channel</keyword>
<feature type="transmembrane region" description="Helical" evidence="14">
    <location>
        <begin position="189"/>
        <end position="207"/>
    </location>
</feature>
<dbReference type="FunFam" id="1.20.120.350:FF:000095">
    <property type="entry name" value="Voltage-gated Ca2+ channel, alpha subunit"/>
    <property type="match status" value="2"/>
</dbReference>
<dbReference type="PANTHER" id="PTHR45628">
    <property type="entry name" value="VOLTAGE-DEPENDENT CALCIUM CHANNEL TYPE A SUBUNIT ALPHA-1"/>
    <property type="match status" value="1"/>
</dbReference>
<dbReference type="InterPro" id="IPR005821">
    <property type="entry name" value="Ion_trans_dom"/>
</dbReference>
<evidence type="ECO:0000256" key="14">
    <source>
        <dbReference type="SAM" id="Phobius"/>
    </source>
</evidence>
<feature type="compositionally biased region" description="Polar residues" evidence="13">
    <location>
        <begin position="644"/>
        <end position="663"/>
    </location>
</feature>
<feature type="region of interest" description="Disordered" evidence="13">
    <location>
        <begin position="740"/>
        <end position="775"/>
    </location>
</feature>
<evidence type="ECO:0000313" key="17">
    <source>
        <dbReference type="Proteomes" id="UP000688137"/>
    </source>
</evidence>
<feature type="domain" description="Ion transport" evidence="15">
    <location>
        <begin position="1740"/>
        <end position="1974"/>
    </location>
</feature>
<keyword evidence="8 14" id="KW-1133">Transmembrane helix</keyword>
<feature type="compositionally biased region" description="Low complexity" evidence="13">
    <location>
        <begin position="584"/>
        <end position="593"/>
    </location>
</feature>
<sequence length="2367" mass="272891">MSKEVAVTTTLKQRLSAIQDKEIYFEDRDSFSEDGKYGEYVQKQNREILKKVQELMHDGQSTVNQQEEQSFAVMNENQKQEILEDLDEEFGQSYLETKVKVNSYIKLIPKNELQLAYIYSDKYPFLAIRKQILIFTKLISSYAQKITTHPLFEFLTLLMIIFNSAMLAIDDPTTNDQTSFQDLTDIVFLAYYTAEAVLKIVALGFILPKKAYLKDTWNILDFSVIVTAYIPYFLASNSVNLNALRSFRVLRPLRTVSSIKALRTILLALFASIAQLRDAVVVLIFFYSIFAIAGVSLFSGYLKRRCIGEMSGITWISEEILFCSDDNNCPFPEDTIFNENFICGKQIANPYNDLVNFDTFGYSFLQVFIITTLEGWTQIQTAVMLTFSQIVVLYFIIVVIVGAFFLVNLTLAIIKLNFKPEKIQEELAQIKEEIEEYDYRQLRQLKLYDPQRSKVDTEGYGITWDKHHDFDQNAIMNRRKNSRRGASQLNMIKSTNLKKLRGKNKVSFQPIKSAVYYSNPILLKNKQLKIEGIYGMGNQSKLNQQNQGLSSQNNNNRSSVVRRSSQSSNNDERTSSKKEDKNNINENESQSQSRPNKIIPRKSIQFGDQQISSEFLNSPMIDLQSENIRPLNGGTMIVHHRGSMDSSKSGGSRQDRTPTNNQLEIPKLGDIKQQSQNVKSNQKFSLVAGMKYQKPPRNSPKPDSQKSLDQNEFDSVNLSELNTISDDDLDQRLEEMDIFVQDKNADSESEKKKKQNLKELNRQKRMENRRLRDLNKNAQQHLDDASLKLKSKLFNTKFYPIIIIDQEFCSVNDVLVSKMLLQLEKEKLEQEEKIKEMDIKITYCFKNSKQSLELKKSSSGKSKSMTKSGYLKSGMKSKKNNLSLRRVQPIMDELHPFEDLQFPTDKNFENQDDQNQENANENSDSDDEPEDLNNEKNNNLNGSASQKIKIKKKKKEQEQNEKLDFQQIGEKFIESSDCIVDLNRIRQVENDKQFNQQELALIPASELEQQRGVFYQEFQDIKQKDIEESKGAITAQASIEDVLLIADYTFYDSKFAKQMNSVMKALNYSKRETFIYLQGFIGFLKVCQNHLLYFVQSGYFEAAMNLAVALNTVILALDGLLPESSADTLTQFNLGFTILFTIELGLKVIGWGPKTYISDTMNIFDAIIVALSLVELFFLGGGTSGKSSLSAFRSVRIFRAFRVLRVTKLMRSLQFMGFLIKVLGNAFQSFMYIMILLLLFIFIFTLLGMAFFGGQLSKTPSRQSYDDIQSAFLVVFQVLTLENWNSILWDLLIQDVSAFITVPYLVFWIMIGNYVFLNLFLAILLENFEEEYKNDKAGLDTNIEIGQDSIMDNTNQGLNSTSTLKSTMKTKKNTVAQQLENNGDLESKKHKQLQQIFQYFVEPGLCQFSLYLFSQENIIRRICYRIVKDDKFETLIFFMIFLTSTKLVFDTYIPDSGQLKEVSLQIDIFFAVFFGVEMFMKIIAFGFVQQENSYLRESWNILDFFIVIASFIDVSVSTINLSFVKILRLLRTLRPLRFITHNRSMKILVSALLQSINGIFNVAIVVILVWMMFAILGINLQKNKMNYCDMGDDEVYYHYGPIECAQNGGVWENRKVNFDNILNGMLTLFILSTLEGWPDIMYWFIDADESGPIKGAQLQFSWYFIVFILIGSILLMNLFIGVILVNYHLAEEASRDKILTQPQVDWIELQKLIVHANPNLAMFFSPENPFRAKVFIIIKHRYFDPTILMIIVCNIVTMGLSQDDSPIEYDNVLQQLNTAFTFVFITEAILKIIALGPVGYMRNQWNQFDFFVVCASILDLILQFTGNSFISFLSAGPQLARVFRVLRVTRLFRLIKSFEGLQKLIETAIYSLPAMLNVTALLFLVFFIFSILGVFLFGTIRSGWAIDDVNNFSDFHHSFELLFRCSTGEDWYKIMFDTMQDGQGYYCIFFIVFIVIQQYIMLNLFILIILDQYEINYFNSDNPLNKFQEYENMFIESWSKFAKEDKGMKMNQQLLVPLLLDMEKPIGYDLKQKLNDEISEWRRINPQLDTKENVLKQTQILKAKAKRDVSTQIMKMNIYADNVGQVKYHQILFSVMKSYMWKKVQVNLSPEGADKILQKEDETQKRLKKKQVGVQSKEVNLVNPIVHFLFVHMAFKTLRRYGEKKKQQKELQAQLLLLEQEQEHYSDGFSSDSSFDNKIEILSRISKDTEHPKRPDYGKTKYLTLPNTEIYKEEIYINQETPIVNDSDRSSKEEEEEPDEDVMQQYTKDFKKHLINPNGSNGNIQDDKSMSNQGPGGGATRSSQSRTSQIAKQPKRLTLKPSDMIQGLGISKKSIQSNQPVANQNPNVSQDNPSIINQSNGNISSNK</sequence>
<feature type="region of interest" description="Disordered" evidence="13">
    <location>
        <begin position="902"/>
        <end position="960"/>
    </location>
</feature>
<keyword evidence="5 14" id="KW-0812">Transmembrane</keyword>
<feature type="transmembrane region" description="Helical" evidence="14">
    <location>
        <begin position="1660"/>
        <end position="1687"/>
    </location>
</feature>
<evidence type="ECO:0000256" key="7">
    <source>
        <dbReference type="ARBA" id="ARBA00022882"/>
    </source>
</evidence>
<dbReference type="GO" id="GO:0098703">
    <property type="term" value="P:calcium ion import across plasma membrane"/>
    <property type="evidence" value="ECO:0007669"/>
    <property type="project" value="TreeGrafter"/>
</dbReference>
<feature type="compositionally biased region" description="Basic and acidic residues" evidence="13">
    <location>
        <begin position="570"/>
        <end position="583"/>
    </location>
</feature>
<feature type="region of interest" description="Disordered" evidence="13">
    <location>
        <begin position="637"/>
        <end position="680"/>
    </location>
</feature>
<feature type="domain" description="Ion transport" evidence="15">
    <location>
        <begin position="1099"/>
        <end position="1334"/>
    </location>
</feature>
<feature type="transmembrane region" description="Helical" evidence="14">
    <location>
        <begin position="1780"/>
        <end position="1798"/>
    </location>
</feature>
<dbReference type="EMBL" id="CAJJDM010000017">
    <property type="protein sequence ID" value="CAD8053059.1"/>
    <property type="molecule type" value="Genomic_DNA"/>
</dbReference>
<feature type="transmembrane region" description="Helical" evidence="14">
    <location>
        <begin position="391"/>
        <end position="414"/>
    </location>
</feature>
<feature type="region of interest" description="Disordered" evidence="13">
    <location>
        <begin position="541"/>
        <end position="603"/>
    </location>
</feature>
<evidence type="ECO:0000256" key="4">
    <source>
        <dbReference type="ARBA" id="ARBA00022673"/>
    </source>
</evidence>
<evidence type="ECO:0000256" key="13">
    <source>
        <dbReference type="SAM" id="MobiDB-lite"/>
    </source>
</evidence>
<feature type="transmembrane region" description="Helical" evidence="14">
    <location>
        <begin position="280"/>
        <end position="302"/>
    </location>
</feature>
<feature type="compositionally biased region" description="Basic and acidic residues" evidence="13">
    <location>
        <begin position="743"/>
        <end position="775"/>
    </location>
</feature>
<evidence type="ECO:0000256" key="9">
    <source>
        <dbReference type="ARBA" id="ARBA00023065"/>
    </source>
</evidence>
<feature type="compositionally biased region" description="Polar residues" evidence="13">
    <location>
        <begin position="2300"/>
        <end position="2311"/>
    </location>
</feature>
<feature type="transmembrane region" description="Helical" evidence="14">
    <location>
        <begin position="1810"/>
        <end position="1833"/>
    </location>
</feature>
<feature type="transmembrane region" description="Helical" evidence="14">
    <location>
        <begin position="1132"/>
        <end position="1151"/>
    </location>
</feature>
<dbReference type="FunFam" id="1.10.287.70:FF:000280">
    <property type="entry name" value="Uncharacterized protein"/>
    <property type="match status" value="1"/>
</dbReference>
<feature type="compositionally biased region" description="Low complexity" evidence="13">
    <location>
        <begin position="854"/>
        <end position="868"/>
    </location>
</feature>
<feature type="compositionally biased region" description="Low complexity" evidence="13">
    <location>
        <begin position="2354"/>
        <end position="2367"/>
    </location>
</feature>
<dbReference type="OMA" id="AQKITTH"/>
<feature type="compositionally biased region" description="Polar residues" evidence="13">
    <location>
        <begin position="2333"/>
        <end position="2353"/>
    </location>
</feature>
<feature type="region of interest" description="Disordered" evidence="13">
    <location>
        <begin position="2239"/>
        <end position="2367"/>
    </location>
</feature>
<feature type="transmembrane region" description="Helical" evidence="14">
    <location>
        <begin position="1547"/>
        <end position="1576"/>
    </location>
</feature>
<keyword evidence="4" id="KW-0107">Calcium channel</keyword>
<gene>
    <name evidence="16" type="ORF">PPRIM_AZ9-3.1.T0200137</name>
</gene>
<reference evidence="16" key="1">
    <citation type="submission" date="2021-01" db="EMBL/GenBank/DDBJ databases">
        <authorList>
            <consortium name="Genoscope - CEA"/>
            <person name="William W."/>
        </authorList>
    </citation>
    <scope>NUCLEOTIDE SEQUENCE</scope>
</reference>
<dbReference type="GO" id="GO:0008331">
    <property type="term" value="F:high voltage-gated calcium channel activity"/>
    <property type="evidence" value="ECO:0007669"/>
    <property type="project" value="TreeGrafter"/>
</dbReference>
<keyword evidence="12" id="KW-0407">Ion channel</keyword>
<evidence type="ECO:0000256" key="3">
    <source>
        <dbReference type="ARBA" id="ARBA00022568"/>
    </source>
</evidence>
<feature type="transmembrane region" description="Helical" evidence="14">
    <location>
        <begin position="1272"/>
        <end position="1293"/>
    </location>
</feature>
<keyword evidence="17" id="KW-1185">Reference proteome</keyword>
<feature type="transmembrane region" description="Helical" evidence="14">
    <location>
        <begin position="151"/>
        <end position="169"/>
    </location>
</feature>
<feature type="transmembrane region" description="Helical" evidence="14">
    <location>
        <begin position="1742"/>
        <end position="1760"/>
    </location>
</feature>
<feature type="region of interest" description="Disordered" evidence="13">
    <location>
        <begin position="854"/>
        <end position="875"/>
    </location>
</feature>
<evidence type="ECO:0000256" key="8">
    <source>
        <dbReference type="ARBA" id="ARBA00022989"/>
    </source>
</evidence>
<feature type="transmembrane region" description="Helical" evidence="14">
    <location>
        <begin position="1874"/>
        <end position="1897"/>
    </location>
</feature>
<dbReference type="InterPro" id="IPR050599">
    <property type="entry name" value="VDCC_alpha-1_subunit"/>
</dbReference>
<keyword evidence="2" id="KW-0813">Transport</keyword>
<organism evidence="16 17">
    <name type="scientific">Paramecium primaurelia</name>
    <dbReference type="NCBI Taxonomy" id="5886"/>
    <lineage>
        <taxon>Eukaryota</taxon>
        <taxon>Sar</taxon>
        <taxon>Alveolata</taxon>
        <taxon>Ciliophora</taxon>
        <taxon>Intramacronucleata</taxon>
        <taxon>Oligohymenophorea</taxon>
        <taxon>Peniculida</taxon>
        <taxon>Parameciidae</taxon>
        <taxon>Paramecium</taxon>
    </lineage>
</organism>
<keyword evidence="6" id="KW-0106">Calcium</keyword>
<evidence type="ECO:0000256" key="11">
    <source>
        <dbReference type="ARBA" id="ARBA00023180"/>
    </source>
</evidence>
<feature type="compositionally biased region" description="Low complexity" evidence="13">
    <location>
        <begin position="541"/>
        <end position="569"/>
    </location>
</feature>
<dbReference type="FunFam" id="1.10.287.70:FF:000295">
    <property type="entry name" value="Uncharacterized protein"/>
    <property type="match status" value="1"/>
</dbReference>
<proteinExistence type="predicted"/>
<feature type="transmembrane region" description="Helical" evidence="14">
    <location>
        <begin position="219"/>
        <end position="235"/>
    </location>
</feature>
<dbReference type="PANTHER" id="PTHR45628:SF7">
    <property type="entry name" value="VOLTAGE-DEPENDENT CALCIUM CHANNEL TYPE A SUBUNIT ALPHA-1"/>
    <property type="match status" value="1"/>
</dbReference>
<evidence type="ECO:0000256" key="10">
    <source>
        <dbReference type="ARBA" id="ARBA00023136"/>
    </source>
</evidence>
<feature type="transmembrane region" description="Helical" evidence="14">
    <location>
        <begin position="1621"/>
        <end position="1645"/>
    </location>
</feature>
<feature type="transmembrane region" description="Helical" evidence="14">
    <location>
        <begin position="1230"/>
        <end position="1252"/>
    </location>
</feature>
<feature type="compositionally biased region" description="Acidic residues" evidence="13">
    <location>
        <begin position="2253"/>
        <end position="2262"/>
    </location>
</feature>
<feature type="transmembrane region" description="Helical" evidence="14">
    <location>
        <begin position="1305"/>
        <end position="1325"/>
    </location>
</feature>
<evidence type="ECO:0000256" key="5">
    <source>
        <dbReference type="ARBA" id="ARBA00022692"/>
    </source>
</evidence>
<accession>A0A8S1KCU1</accession>
<feature type="transmembrane region" description="Helical" evidence="14">
    <location>
        <begin position="1500"/>
        <end position="1527"/>
    </location>
</feature>
<feature type="compositionally biased region" description="Acidic residues" evidence="13">
    <location>
        <begin position="923"/>
        <end position="932"/>
    </location>
</feature>
<keyword evidence="10 14" id="KW-0472">Membrane</keyword>
<dbReference type="FunFam" id="1.10.287.70:FF:000117">
    <property type="entry name" value="Voltage-gated Ca2+ channel, alpha subunit"/>
    <property type="match status" value="1"/>
</dbReference>
<dbReference type="GO" id="GO:0005891">
    <property type="term" value="C:voltage-gated calcium channel complex"/>
    <property type="evidence" value="ECO:0007669"/>
    <property type="project" value="TreeGrafter"/>
</dbReference>
<feature type="transmembrane region" description="Helical" evidence="14">
    <location>
        <begin position="1945"/>
        <end position="1970"/>
    </location>
</feature>
<feature type="transmembrane region" description="Helical" evidence="14">
    <location>
        <begin position="1435"/>
        <end position="1453"/>
    </location>
</feature>
<dbReference type="Proteomes" id="UP000688137">
    <property type="component" value="Unassembled WGS sequence"/>
</dbReference>
<feature type="domain" description="Ion transport" evidence="15">
    <location>
        <begin position="1432"/>
        <end position="1693"/>
    </location>
</feature>
<evidence type="ECO:0000313" key="16">
    <source>
        <dbReference type="EMBL" id="CAD8053059.1"/>
    </source>
</evidence>
<protein>
    <recommendedName>
        <fullName evidence="15">Ion transport domain-containing protein</fullName>
    </recommendedName>
</protein>
<feature type="transmembrane region" description="Helical" evidence="14">
    <location>
        <begin position="1468"/>
        <end position="1488"/>
    </location>
</feature>
<name>A0A8S1KCU1_PARPR</name>
<comment type="subcellular location">
    <subcellularLocation>
        <location evidence="1">Membrane</location>
        <topology evidence="1">Multi-pass membrane protein</topology>
    </subcellularLocation>
</comment>
<evidence type="ECO:0000259" key="15">
    <source>
        <dbReference type="Pfam" id="PF00520"/>
    </source>
</evidence>
<feature type="domain" description="Ion transport" evidence="15">
    <location>
        <begin position="149"/>
        <end position="420"/>
    </location>
</feature>
<dbReference type="FunFam" id="1.20.120.350:FF:000072">
    <property type="entry name" value="Voltage-dependent T-type calcium channel subunit alpha"/>
    <property type="match status" value="2"/>
</dbReference>
<dbReference type="Pfam" id="PF00520">
    <property type="entry name" value="Ion_trans"/>
    <property type="match status" value="4"/>
</dbReference>
<keyword evidence="9" id="KW-0406">Ion transport</keyword>
<evidence type="ECO:0000256" key="1">
    <source>
        <dbReference type="ARBA" id="ARBA00004141"/>
    </source>
</evidence>
<keyword evidence="11" id="KW-0325">Glycoprotein</keyword>
<evidence type="ECO:0000256" key="6">
    <source>
        <dbReference type="ARBA" id="ARBA00022837"/>
    </source>
</evidence>
<comment type="caution">
    <text evidence="16">The sequence shown here is derived from an EMBL/GenBank/DDBJ whole genome shotgun (WGS) entry which is preliminary data.</text>
</comment>
<evidence type="ECO:0000256" key="2">
    <source>
        <dbReference type="ARBA" id="ARBA00022448"/>
    </source>
</evidence>
<feature type="transmembrane region" description="Helical" evidence="14">
    <location>
        <begin position="1163"/>
        <end position="1182"/>
    </location>
</feature>